<dbReference type="Proteomes" id="UP001596483">
    <property type="component" value="Unassembled WGS sequence"/>
</dbReference>
<comment type="caution">
    <text evidence="1">The sequence shown here is derived from an EMBL/GenBank/DDBJ whole genome shotgun (WGS) entry which is preliminary data.</text>
</comment>
<name>A0ABW2NBP0_9BACL</name>
<sequence length="51" mass="6236">MSRTKWVLMHRTEWIDGQKQKVWVYEPAVPAEVGRKKQKGWRVEAWQRQGR</sequence>
<evidence type="ECO:0000313" key="1">
    <source>
        <dbReference type="EMBL" id="MFC7364518.1"/>
    </source>
</evidence>
<protein>
    <submittedName>
        <fullName evidence="1">Uncharacterized protein</fullName>
    </submittedName>
</protein>
<organism evidence="1 2">
    <name type="scientific">Bhargavaea changchunensis</name>
    <dbReference type="NCBI Taxonomy" id="2134037"/>
    <lineage>
        <taxon>Bacteria</taxon>
        <taxon>Bacillati</taxon>
        <taxon>Bacillota</taxon>
        <taxon>Bacilli</taxon>
        <taxon>Bacillales</taxon>
        <taxon>Caryophanaceae</taxon>
        <taxon>Bhargavaea</taxon>
    </lineage>
</organism>
<gene>
    <name evidence="1" type="ORF">ACFQQH_05180</name>
</gene>
<reference evidence="2" key="1">
    <citation type="journal article" date="2019" name="Int. J. Syst. Evol. Microbiol.">
        <title>The Global Catalogue of Microorganisms (GCM) 10K type strain sequencing project: providing services to taxonomists for standard genome sequencing and annotation.</title>
        <authorList>
            <consortium name="The Broad Institute Genomics Platform"/>
            <consortium name="The Broad Institute Genome Sequencing Center for Infectious Disease"/>
            <person name="Wu L."/>
            <person name="Ma J."/>
        </authorList>
    </citation>
    <scope>NUCLEOTIDE SEQUENCE [LARGE SCALE GENOMIC DNA]</scope>
    <source>
        <strain evidence="2">JCM 4738</strain>
    </source>
</reference>
<evidence type="ECO:0000313" key="2">
    <source>
        <dbReference type="Proteomes" id="UP001596483"/>
    </source>
</evidence>
<proteinExistence type="predicted"/>
<dbReference type="RefSeq" id="WP_157297352.1">
    <property type="nucleotide sequence ID" value="NZ_JBHTCT010000011.1"/>
</dbReference>
<keyword evidence="2" id="KW-1185">Reference proteome</keyword>
<accession>A0ABW2NBP0</accession>
<dbReference type="EMBL" id="JBHTCT010000011">
    <property type="protein sequence ID" value="MFC7364518.1"/>
    <property type="molecule type" value="Genomic_DNA"/>
</dbReference>